<name>A0ABW2CW20_9ACTN</name>
<feature type="transmembrane region" description="Helical" evidence="1">
    <location>
        <begin position="6"/>
        <end position="28"/>
    </location>
</feature>
<evidence type="ECO:0000313" key="3">
    <source>
        <dbReference type="Proteomes" id="UP001596380"/>
    </source>
</evidence>
<sequence>MPGASTGLGLVLVLFAVVVLVLVGLIYLGGRKERPPAGSERETRGSWYR</sequence>
<evidence type="ECO:0000256" key="1">
    <source>
        <dbReference type="SAM" id="Phobius"/>
    </source>
</evidence>
<protein>
    <submittedName>
        <fullName evidence="2">Uncharacterized protein</fullName>
    </submittedName>
</protein>
<keyword evidence="3" id="KW-1185">Reference proteome</keyword>
<dbReference type="Proteomes" id="UP001596380">
    <property type="component" value="Unassembled WGS sequence"/>
</dbReference>
<dbReference type="EMBL" id="JBHSXS010000046">
    <property type="protein sequence ID" value="MFC6886006.1"/>
    <property type="molecule type" value="Genomic_DNA"/>
</dbReference>
<proteinExistence type="predicted"/>
<dbReference type="RefSeq" id="WP_160825674.1">
    <property type="nucleotide sequence ID" value="NZ_JBHSXE010000001.1"/>
</dbReference>
<reference evidence="3" key="1">
    <citation type="journal article" date="2019" name="Int. J. Syst. Evol. Microbiol.">
        <title>The Global Catalogue of Microorganisms (GCM) 10K type strain sequencing project: providing services to taxonomists for standard genome sequencing and annotation.</title>
        <authorList>
            <consortium name="The Broad Institute Genomics Platform"/>
            <consortium name="The Broad Institute Genome Sequencing Center for Infectious Disease"/>
            <person name="Wu L."/>
            <person name="Ma J."/>
        </authorList>
    </citation>
    <scope>NUCLEOTIDE SEQUENCE [LARGE SCALE GENOMIC DNA]</scope>
    <source>
        <strain evidence="3">JCM 3369</strain>
    </source>
</reference>
<gene>
    <name evidence="2" type="ORF">ACFQKB_40035</name>
</gene>
<keyword evidence="1" id="KW-1133">Transmembrane helix</keyword>
<organism evidence="2 3">
    <name type="scientific">Actinomadura yumaensis</name>
    <dbReference type="NCBI Taxonomy" id="111807"/>
    <lineage>
        <taxon>Bacteria</taxon>
        <taxon>Bacillati</taxon>
        <taxon>Actinomycetota</taxon>
        <taxon>Actinomycetes</taxon>
        <taxon>Streptosporangiales</taxon>
        <taxon>Thermomonosporaceae</taxon>
        <taxon>Actinomadura</taxon>
    </lineage>
</organism>
<keyword evidence="1" id="KW-0812">Transmembrane</keyword>
<evidence type="ECO:0000313" key="2">
    <source>
        <dbReference type="EMBL" id="MFC6886006.1"/>
    </source>
</evidence>
<keyword evidence="1" id="KW-0472">Membrane</keyword>
<comment type="caution">
    <text evidence="2">The sequence shown here is derived from an EMBL/GenBank/DDBJ whole genome shotgun (WGS) entry which is preliminary data.</text>
</comment>
<accession>A0ABW2CW20</accession>